<dbReference type="AlphaFoldDB" id="A0A3S3WXP8"/>
<dbReference type="Proteomes" id="UP000286701">
    <property type="component" value="Unassembled WGS sequence"/>
</dbReference>
<dbReference type="OrthoDB" id="770695at2"/>
<dbReference type="Pfam" id="PF11391">
    <property type="entry name" value="DUF2798"/>
    <property type="match status" value="1"/>
</dbReference>
<keyword evidence="3" id="KW-1185">Reference proteome</keyword>
<comment type="caution">
    <text evidence="2">The sequence shown here is derived from an EMBL/GenBank/DDBJ whole genome shotgun (WGS) entry which is preliminary data.</text>
</comment>
<reference evidence="2 3" key="1">
    <citation type="submission" date="2019-01" db="EMBL/GenBank/DDBJ databases">
        <title>Mucilaginibacter antarcticum sp. nov., isolated from antarctic soil.</title>
        <authorList>
            <person name="Yan Y.-Q."/>
            <person name="Du Z.-J."/>
        </authorList>
    </citation>
    <scope>NUCLEOTIDE SEQUENCE [LARGE SCALE GENOMIC DNA]</scope>
    <source>
        <strain evidence="2 3">F01003</strain>
    </source>
</reference>
<name>A0A3S3WXP8_9SPHI</name>
<feature type="transmembrane region" description="Helical" evidence="1">
    <location>
        <begin position="16"/>
        <end position="41"/>
    </location>
</feature>
<keyword evidence="1" id="KW-0472">Membrane</keyword>
<protein>
    <submittedName>
        <fullName evidence="2">DUF2798 domain-containing protein</fullName>
    </submittedName>
</protein>
<dbReference type="InterPro" id="IPR021529">
    <property type="entry name" value="DUF2798"/>
</dbReference>
<feature type="transmembrane region" description="Helical" evidence="1">
    <location>
        <begin position="53"/>
        <end position="72"/>
    </location>
</feature>
<proteinExistence type="predicted"/>
<gene>
    <name evidence="2" type="ORF">EPL05_23820</name>
</gene>
<dbReference type="RefSeq" id="WP_128536493.1">
    <property type="nucleotide sequence ID" value="NZ_SBIW01000031.1"/>
</dbReference>
<accession>A0A3S3WXP8</accession>
<sequence>MENKRTHEFLTKPQGYIITIILISVFMTAAMSLGMLLINLNEYTGIFSKWRKDFLNGCLIALPAGFILVPGTQKIIDFFTVSDVSSAK</sequence>
<evidence type="ECO:0000256" key="1">
    <source>
        <dbReference type="SAM" id="Phobius"/>
    </source>
</evidence>
<dbReference type="EMBL" id="SBIW01000031">
    <property type="protein sequence ID" value="RWY46076.1"/>
    <property type="molecule type" value="Genomic_DNA"/>
</dbReference>
<organism evidence="2 3">
    <name type="scientific">Mucilaginibacter gilvus</name>
    <dbReference type="NCBI Taxonomy" id="2305909"/>
    <lineage>
        <taxon>Bacteria</taxon>
        <taxon>Pseudomonadati</taxon>
        <taxon>Bacteroidota</taxon>
        <taxon>Sphingobacteriia</taxon>
        <taxon>Sphingobacteriales</taxon>
        <taxon>Sphingobacteriaceae</taxon>
        <taxon>Mucilaginibacter</taxon>
    </lineage>
</organism>
<keyword evidence="1" id="KW-1133">Transmembrane helix</keyword>
<evidence type="ECO:0000313" key="3">
    <source>
        <dbReference type="Proteomes" id="UP000286701"/>
    </source>
</evidence>
<evidence type="ECO:0000313" key="2">
    <source>
        <dbReference type="EMBL" id="RWY46076.1"/>
    </source>
</evidence>
<keyword evidence="1" id="KW-0812">Transmembrane</keyword>